<sequence length="275" mass="30176">MRARAALLLLSLLVLSGCGNKVDGATDDQLTALFADRTPMSRTEMEEPRITRRTLDCVRLIGGLDNAVYKDAPAEMMGALRTDCRRGLQERLSDAARNPMGIALADLESSKAGERVTALHGRLEQVYRAAAETRLAAQRAEHERQAREASEKRARDFEERRQAVQQNLEQVDGVMGEIAPACAENGAAREQAVAASARNRYRWSLPYPCGEANLRSIRTQTDRVRTELGRIAPDAATRPGALFALPPLYGNDPKELQGRLAQIKAQTAEMRAAAP</sequence>
<evidence type="ECO:0000256" key="2">
    <source>
        <dbReference type="SAM" id="SignalP"/>
    </source>
</evidence>
<evidence type="ECO:0000256" key="1">
    <source>
        <dbReference type="SAM" id="Coils"/>
    </source>
</evidence>
<organism evidence="3 4">
    <name type="scientific">Muricoccus nepalensis</name>
    <dbReference type="NCBI Taxonomy" id="1854500"/>
    <lineage>
        <taxon>Bacteria</taxon>
        <taxon>Pseudomonadati</taxon>
        <taxon>Pseudomonadota</taxon>
        <taxon>Alphaproteobacteria</taxon>
        <taxon>Acetobacterales</taxon>
        <taxon>Roseomonadaceae</taxon>
        <taxon>Muricoccus</taxon>
    </lineage>
</organism>
<feature type="signal peptide" evidence="2">
    <location>
        <begin position="1"/>
        <end position="21"/>
    </location>
</feature>
<evidence type="ECO:0000313" key="4">
    <source>
        <dbReference type="Proteomes" id="UP000317078"/>
    </source>
</evidence>
<reference evidence="3 4" key="1">
    <citation type="journal article" date="2019" name="Environ. Microbiol.">
        <title>Species interactions and distinct microbial communities in high Arctic permafrost affected cryosols are associated with the CH4 and CO2 gas fluxes.</title>
        <authorList>
            <person name="Altshuler I."/>
            <person name="Hamel J."/>
            <person name="Turney S."/>
            <person name="Magnuson E."/>
            <person name="Levesque R."/>
            <person name="Greer C."/>
            <person name="Whyte L.G."/>
        </authorList>
    </citation>
    <scope>NUCLEOTIDE SEQUENCE [LARGE SCALE GENOMIC DNA]</scope>
    <source>
        <strain evidence="3 4">S9.3B</strain>
    </source>
</reference>
<dbReference type="EMBL" id="RCZP01000011">
    <property type="protein sequence ID" value="TPG55970.1"/>
    <property type="molecule type" value="Genomic_DNA"/>
</dbReference>
<dbReference type="PROSITE" id="PS51257">
    <property type="entry name" value="PROKAR_LIPOPROTEIN"/>
    <property type="match status" value="1"/>
</dbReference>
<dbReference type="AlphaFoldDB" id="A0A502G341"/>
<accession>A0A502G341</accession>
<evidence type="ECO:0000313" key="3">
    <source>
        <dbReference type="EMBL" id="TPG55970.1"/>
    </source>
</evidence>
<evidence type="ECO:0008006" key="5">
    <source>
        <dbReference type="Google" id="ProtNLM"/>
    </source>
</evidence>
<feature type="chain" id="PRO_5021275208" description="Lipoprotein" evidence="2">
    <location>
        <begin position="22"/>
        <end position="275"/>
    </location>
</feature>
<feature type="coiled-coil region" evidence="1">
    <location>
        <begin position="123"/>
        <end position="167"/>
    </location>
</feature>
<keyword evidence="2" id="KW-0732">Signal</keyword>
<protein>
    <recommendedName>
        <fullName evidence="5">Lipoprotein</fullName>
    </recommendedName>
</protein>
<dbReference type="Proteomes" id="UP000317078">
    <property type="component" value="Unassembled WGS sequence"/>
</dbReference>
<comment type="caution">
    <text evidence="3">The sequence shown here is derived from an EMBL/GenBank/DDBJ whole genome shotgun (WGS) entry which is preliminary data.</text>
</comment>
<proteinExistence type="predicted"/>
<keyword evidence="1" id="KW-0175">Coiled coil</keyword>
<name>A0A502G341_9PROT</name>
<gene>
    <name evidence="3" type="ORF">EAH89_13630</name>
</gene>
<keyword evidence="4" id="KW-1185">Reference proteome</keyword>